<evidence type="ECO:0000259" key="3">
    <source>
        <dbReference type="PROSITE" id="PS50304"/>
    </source>
</evidence>
<dbReference type="Proteomes" id="UP000727407">
    <property type="component" value="Unassembled WGS sequence"/>
</dbReference>
<dbReference type="InterPro" id="IPR004088">
    <property type="entry name" value="KH_dom_type_1"/>
</dbReference>
<feature type="compositionally biased region" description="Basic and acidic residues" evidence="2">
    <location>
        <begin position="165"/>
        <end position="180"/>
    </location>
</feature>
<dbReference type="GO" id="GO:0016020">
    <property type="term" value="C:membrane"/>
    <property type="evidence" value="ECO:0007669"/>
    <property type="project" value="TreeGrafter"/>
</dbReference>
<name>A0A8J4UQP8_CLAMG</name>
<reference evidence="4" key="1">
    <citation type="submission" date="2020-07" db="EMBL/GenBank/DDBJ databases">
        <title>Clarias magur genome sequencing, assembly and annotation.</title>
        <authorList>
            <person name="Kushwaha B."/>
            <person name="Kumar R."/>
            <person name="Das P."/>
            <person name="Joshi C.G."/>
            <person name="Kumar D."/>
            <person name="Nagpure N.S."/>
            <person name="Pandey M."/>
            <person name="Agarwal S."/>
            <person name="Srivastava S."/>
            <person name="Singh M."/>
            <person name="Sahoo L."/>
            <person name="Jayasankar P."/>
            <person name="Meher P.K."/>
            <person name="Koringa P.G."/>
            <person name="Iquebal M.A."/>
            <person name="Das S.P."/>
            <person name="Bit A."/>
            <person name="Patnaik S."/>
            <person name="Patel N."/>
            <person name="Shah T.M."/>
            <person name="Hinsu A."/>
            <person name="Jena J.K."/>
        </authorList>
    </citation>
    <scope>NUCLEOTIDE SEQUENCE</scope>
    <source>
        <strain evidence="4">CIFAMagur01</strain>
        <tissue evidence="4">Testis</tissue>
    </source>
</reference>
<dbReference type="InterPro" id="IPR004087">
    <property type="entry name" value="KH_dom"/>
</dbReference>
<dbReference type="SUPFAM" id="SSF54791">
    <property type="entry name" value="Eukaryotic type KH-domain (KH-domain type I)"/>
    <property type="match status" value="1"/>
</dbReference>
<dbReference type="GO" id="GO:0034237">
    <property type="term" value="F:protein kinase A regulatory subunit binding"/>
    <property type="evidence" value="ECO:0007669"/>
    <property type="project" value="TreeGrafter"/>
</dbReference>
<dbReference type="CDD" id="cd22395">
    <property type="entry name" value="KH-I_AKAP1"/>
    <property type="match status" value="1"/>
</dbReference>
<dbReference type="Gene3D" id="3.30.1370.10">
    <property type="entry name" value="K Homology domain, type 1"/>
    <property type="match status" value="1"/>
</dbReference>
<evidence type="ECO:0000313" key="5">
    <source>
        <dbReference type="Proteomes" id="UP000727407"/>
    </source>
</evidence>
<gene>
    <name evidence="4" type="primary">akap1a</name>
    <name evidence="4" type="ORF">DAT39_007894</name>
</gene>
<feature type="region of interest" description="Disordered" evidence="2">
    <location>
        <begin position="153"/>
        <end position="193"/>
    </location>
</feature>
<dbReference type="SMART" id="SM00333">
    <property type="entry name" value="TUDOR"/>
    <property type="match status" value="1"/>
</dbReference>
<dbReference type="Pfam" id="PF00567">
    <property type="entry name" value="TUDOR"/>
    <property type="match status" value="1"/>
</dbReference>
<evidence type="ECO:0000313" key="4">
    <source>
        <dbReference type="EMBL" id="KAF5902407.1"/>
    </source>
</evidence>
<dbReference type="GO" id="GO:0005739">
    <property type="term" value="C:mitochondrion"/>
    <property type="evidence" value="ECO:0007669"/>
    <property type="project" value="TreeGrafter"/>
</dbReference>
<sequence length="647" mass="70987">VKIGAKMLQLPLRPLVPLSALALLGWCWYTFRKKNNLQQNTKEGLSVSSAARKQSTVKTVVEQDTAVAESETTPEAQDVKTHCHFQSQEKQVEDQNVDHGCSQLCSTMSESSVLSAASHATILTSTPIVRLVKGVRPEPEGEVARAQASLLLAETPETEPEKEDDSVKGRSDFKEMKETESFSQQPTGIVCPRENGVTTMSEKQRERSPSLSESGGLVVKAINGATEEITAIGGGILKRKGHVEPRVTSQSQVQLQKEIEKNNSLAVTKMADESVSSVHTPREKYSTFPAGEDSGCSMWHSEEGVEAERVFSKFQAVEKKSGSVSVSFKTYQATDQKSEKLTSAKADASKGANRLQCVNGESWVASKRATQSRNSSHTLWNIEVPAHLVGRLIGKKGKYISSLKQSSGAKIYVSTLPYTFEFQICHIEGSELQVEKALALIRKKFKDLDLSNHLNSLQPAVVHPVPITSWLLLPQDGTVEVIVPRVEAANYLFVQQHTHPTYYGLSSLSEQMLYCYSHSGCPSLPTPVEAGVLCAAPSPNGAWWRAQVIQHYKDSDIVQIRYVDYGGYVTVNLSCLKQIRSDFVTLPFQASEVMLENIAPLPGKGRFAIEAKEALEELTQGIPLIMKVTGSQSGLPLVHLWRHAGDE</sequence>
<dbReference type="Gene3D" id="2.30.30.140">
    <property type="match status" value="1"/>
</dbReference>
<dbReference type="PROSITE" id="PS50084">
    <property type="entry name" value="KH_TYPE_1"/>
    <property type="match status" value="1"/>
</dbReference>
<keyword evidence="5" id="KW-1185">Reference proteome</keyword>
<dbReference type="InterPro" id="IPR035437">
    <property type="entry name" value="SNase_OB-fold_sf"/>
</dbReference>
<evidence type="ECO:0000256" key="1">
    <source>
        <dbReference type="PROSITE-ProRule" id="PRU00117"/>
    </source>
</evidence>
<proteinExistence type="predicted"/>
<dbReference type="PANTHER" id="PTHR22948">
    <property type="entry name" value="TUDOR DOMAIN CONTAINING PROTEIN"/>
    <property type="match status" value="1"/>
</dbReference>
<dbReference type="InterPro" id="IPR036612">
    <property type="entry name" value="KH_dom_type_1_sf"/>
</dbReference>
<accession>A0A8J4UQP8</accession>
<dbReference type="PROSITE" id="PS50304">
    <property type="entry name" value="TUDOR"/>
    <property type="match status" value="1"/>
</dbReference>
<dbReference type="InterPro" id="IPR002999">
    <property type="entry name" value="Tudor"/>
</dbReference>
<feature type="non-terminal residue" evidence="4">
    <location>
        <position position="1"/>
    </location>
</feature>
<dbReference type="PANTHER" id="PTHR22948:SF65">
    <property type="entry name" value="A-KINASE ANCHORING PROTEIN 1"/>
    <property type="match status" value="1"/>
</dbReference>
<organism evidence="4 5">
    <name type="scientific">Clarias magur</name>
    <name type="common">Asian catfish</name>
    <name type="synonym">Macropteronotus magur</name>
    <dbReference type="NCBI Taxonomy" id="1594786"/>
    <lineage>
        <taxon>Eukaryota</taxon>
        <taxon>Metazoa</taxon>
        <taxon>Chordata</taxon>
        <taxon>Craniata</taxon>
        <taxon>Vertebrata</taxon>
        <taxon>Euteleostomi</taxon>
        <taxon>Actinopterygii</taxon>
        <taxon>Neopterygii</taxon>
        <taxon>Teleostei</taxon>
        <taxon>Ostariophysi</taxon>
        <taxon>Siluriformes</taxon>
        <taxon>Clariidae</taxon>
        <taxon>Clarias</taxon>
    </lineage>
</organism>
<dbReference type="InterPro" id="IPR047367">
    <property type="entry name" value="Tudor_AKAP1"/>
</dbReference>
<dbReference type="InterPro" id="IPR050621">
    <property type="entry name" value="Tudor_domain_containing"/>
</dbReference>
<feature type="non-terminal residue" evidence="4">
    <location>
        <position position="647"/>
    </location>
</feature>
<dbReference type="SUPFAM" id="SSF63748">
    <property type="entry name" value="Tudor/PWWP/MBT"/>
    <property type="match status" value="1"/>
</dbReference>
<dbReference type="Gene3D" id="2.40.50.90">
    <property type="match status" value="1"/>
</dbReference>
<dbReference type="Pfam" id="PF00013">
    <property type="entry name" value="KH_1"/>
    <property type="match status" value="1"/>
</dbReference>
<comment type="caution">
    <text evidence="4">The sequence shown here is derived from an EMBL/GenBank/DDBJ whole genome shotgun (WGS) entry which is preliminary data.</text>
</comment>
<protein>
    <submittedName>
        <fullName evidence="4">A-kinase anchor protein 1, mitochondrial-like isoform X1</fullName>
    </submittedName>
</protein>
<feature type="domain" description="Tudor" evidence="3">
    <location>
        <begin position="527"/>
        <end position="586"/>
    </location>
</feature>
<dbReference type="GO" id="GO:0003723">
    <property type="term" value="F:RNA binding"/>
    <property type="evidence" value="ECO:0007669"/>
    <property type="project" value="UniProtKB-UniRule"/>
</dbReference>
<evidence type="ECO:0000256" key="2">
    <source>
        <dbReference type="SAM" id="MobiDB-lite"/>
    </source>
</evidence>
<dbReference type="AlphaFoldDB" id="A0A8J4UQP8"/>
<dbReference type="OrthoDB" id="10069557at2759"/>
<dbReference type="InterPro" id="IPR047368">
    <property type="entry name" value="KH-I_AKAP1"/>
</dbReference>
<keyword evidence="1" id="KW-0694">RNA-binding</keyword>
<dbReference type="EMBL" id="QNUK01000091">
    <property type="protein sequence ID" value="KAF5902407.1"/>
    <property type="molecule type" value="Genomic_DNA"/>
</dbReference>
<dbReference type="CDD" id="cd20407">
    <property type="entry name" value="Tudor_AKAP1"/>
    <property type="match status" value="1"/>
</dbReference>
<dbReference type="SMART" id="SM00322">
    <property type="entry name" value="KH"/>
    <property type="match status" value="1"/>
</dbReference>